<evidence type="ECO:0000313" key="2">
    <source>
        <dbReference type="EMBL" id="MFC7335807.1"/>
    </source>
</evidence>
<dbReference type="Proteomes" id="UP001596472">
    <property type="component" value="Unassembled WGS sequence"/>
</dbReference>
<dbReference type="PANTHER" id="PTHR46889:SF4">
    <property type="entry name" value="TRANSPOSASE INSO FOR INSERTION SEQUENCE ELEMENT IS911B-RELATED"/>
    <property type="match status" value="1"/>
</dbReference>
<evidence type="ECO:0000259" key="1">
    <source>
        <dbReference type="Pfam" id="PF13683"/>
    </source>
</evidence>
<dbReference type="PANTHER" id="PTHR46889">
    <property type="entry name" value="TRANSPOSASE INSF FOR INSERTION SEQUENCE IS3B-RELATED"/>
    <property type="match status" value="1"/>
</dbReference>
<comment type="caution">
    <text evidence="2">The sequence shown here is derived from an EMBL/GenBank/DDBJ whole genome shotgun (WGS) entry which is preliminary data.</text>
</comment>
<dbReference type="Pfam" id="PF13683">
    <property type="entry name" value="rve_3"/>
    <property type="match status" value="1"/>
</dbReference>
<sequence length="74" mass="8558">MTPSRTNTYDNAWTESVIGTLRSEMLQGGSFSNEHDARTELFAYIESYYNTHRKHSALDYRTPAQFEADFTSQN</sequence>
<dbReference type="InterPro" id="IPR050900">
    <property type="entry name" value="Transposase_IS3/IS150/IS904"/>
</dbReference>
<dbReference type="EMBL" id="JBHTBS010000001">
    <property type="protein sequence ID" value="MFC7335807.1"/>
    <property type="molecule type" value="Genomic_DNA"/>
</dbReference>
<dbReference type="SUPFAM" id="SSF53098">
    <property type="entry name" value="Ribonuclease H-like"/>
    <property type="match status" value="1"/>
</dbReference>
<accession>A0ABW2L2U7</accession>
<reference evidence="3" key="1">
    <citation type="journal article" date="2019" name="Int. J. Syst. Evol. Microbiol.">
        <title>The Global Catalogue of Microorganisms (GCM) 10K type strain sequencing project: providing services to taxonomists for standard genome sequencing and annotation.</title>
        <authorList>
            <consortium name="The Broad Institute Genomics Platform"/>
            <consortium name="The Broad Institute Genome Sequencing Center for Infectious Disease"/>
            <person name="Wu L."/>
            <person name="Ma J."/>
        </authorList>
    </citation>
    <scope>NUCLEOTIDE SEQUENCE [LARGE SCALE GENOMIC DNA]</scope>
    <source>
        <strain evidence="3">CGMCC 4.1467</strain>
    </source>
</reference>
<organism evidence="2 3">
    <name type="scientific">Haloferula chungangensis</name>
    <dbReference type="NCBI Taxonomy" id="1048331"/>
    <lineage>
        <taxon>Bacteria</taxon>
        <taxon>Pseudomonadati</taxon>
        <taxon>Verrucomicrobiota</taxon>
        <taxon>Verrucomicrobiia</taxon>
        <taxon>Verrucomicrobiales</taxon>
        <taxon>Verrucomicrobiaceae</taxon>
        <taxon>Haloferula</taxon>
    </lineage>
</organism>
<keyword evidence="3" id="KW-1185">Reference proteome</keyword>
<name>A0ABW2L2U7_9BACT</name>
<feature type="domain" description="Integrase catalytic" evidence="1">
    <location>
        <begin position="8"/>
        <end position="63"/>
    </location>
</feature>
<dbReference type="InterPro" id="IPR001584">
    <property type="entry name" value="Integrase_cat-core"/>
</dbReference>
<proteinExistence type="predicted"/>
<gene>
    <name evidence="2" type="ORF">ACFQY0_01355</name>
</gene>
<dbReference type="RefSeq" id="WP_379708284.1">
    <property type="nucleotide sequence ID" value="NZ_JBHTBS010000001.1"/>
</dbReference>
<protein>
    <submittedName>
        <fullName evidence="2">Integrase core domain-containing protein</fullName>
    </submittedName>
</protein>
<dbReference type="InterPro" id="IPR012337">
    <property type="entry name" value="RNaseH-like_sf"/>
</dbReference>
<evidence type="ECO:0000313" key="3">
    <source>
        <dbReference type="Proteomes" id="UP001596472"/>
    </source>
</evidence>